<dbReference type="SUPFAM" id="SSF52047">
    <property type="entry name" value="RNI-like"/>
    <property type="match status" value="1"/>
</dbReference>
<dbReference type="Proteomes" id="UP000076154">
    <property type="component" value="Unassembled WGS sequence"/>
</dbReference>
<proteinExistence type="predicted"/>
<organism evidence="2 3">
    <name type="scientific">Hypsizygus marmoreus</name>
    <name type="common">White beech mushroom</name>
    <name type="synonym">Agaricus marmoreus</name>
    <dbReference type="NCBI Taxonomy" id="39966"/>
    <lineage>
        <taxon>Eukaryota</taxon>
        <taxon>Fungi</taxon>
        <taxon>Dikarya</taxon>
        <taxon>Basidiomycota</taxon>
        <taxon>Agaricomycotina</taxon>
        <taxon>Agaricomycetes</taxon>
        <taxon>Agaricomycetidae</taxon>
        <taxon>Agaricales</taxon>
        <taxon>Tricholomatineae</taxon>
        <taxon>Lyophyllaceae</taxon>
        <taxon>Hypsizygus</taxon>
    </lineage>
</organism>
<dbReference type="OrthoDB" id="3226575at2759"/>
<name>A0A369K8C5_HYPMA</name>
<gene>
    <name evidence="2" type="ORF">Hypma_015818</name>
</gene>
<dbReference type="STRING" id="39966.A0A369K8C5"/>
<feature type="region of interest" description="Disordered" evidence="1">
    <location>
        <begin position="1"/>
        <end position="56"/>
    </location>
</feature>
<keyword evidence="3" id="KW-1185">Reference proteome</keyword>
<dbReference type="SUPFAM" id="SSF81383">
    <property type="entry name" value="F-box domain"/>
    <property type="match status" value="1"/>
</dbReference>
<protein>
    <submittedName>
        <fullName evidence="2">Uncharacterized protein</fullName>
    </submittedName>
</protein>
<evidence type="ECO:0000313" key="3">
    <source>
        <dbReference type="Proteomes" id="UP000076154"/>
    </source>
</evidence>
<evidence type="ECO:0000256" key="1">
    <source>
        <dbReference type="SAM" id="MobiDB-lite"/>
    </source>
</evidence>
<dbReference type="InterPro" id="IPR036047">
    <property type="entry name" value="F-box-like_dom_sf"/>
</dbReference>
<dbReference type="Gene3D" id="1.20.1280.50">
    <property type="match status" value="1"/>
</dbReference>
<evidence type="ECO:0000313" key="2">
    <source>
        <dbReference type="EMBL" id="RDB28915.1"/>
    </source>
</evidence>
<sequence length="616" mass="70116">MLPIPNPSHGSTGGFGLQTPPGEALPSPYQNLPTTSPPHYAVPPYHLSTSSSFAHEGGIPREITSRINRESQQSRTPAIEAARRYQWLKQIALSRKNEVIQDWTPHTLSPEELDGLRHDTVSRISKIQTLEAAQSHIAPRVDQRLEEMLFMARIDYRIRFSRIFRVNDLPNEIIANIFRYVAWSAPDLKSGVNWRLWLTWTCKQWRRITLDDPTLWSAIWFRDQPPFDRSLAWFDRAGSAPLDLRISDHPGHKFTDKVMEPLMQRLLTKISSIRMLIVIVEDWEPVLVVLDKLRAAGKAGVHIAMERFELHRTGSPYVQIGAGYQPKSFREPMSLFGGVHAPCLKYFSINGVHIDWQHSVLTNLTTIDIRRIPLELAPGILQFRTILSSCPRLRKLCLDGAGPQLQLEEARGLPPIQLNDLRILVIADFSVHYAHYILSQFSAPNVRDLTLMNFGGEDYSPLFAMMTSRFPEVRLLTIYSVGIVSSVASGRTIVKWLESMPLVSYLRIANIKKLFLDLFLYDPHTFQHVHQPQSTPRRIVCPQLSILECQALEPDMVTSWGISRRQLGVPLSKIYLTQDMANKITREQHIALCEVANLYILDIGGKAVEEDALVLD</sequence>
<dbReference type="AlphaFoldDB" id="A0A369K8C5"/>
<accession>A0A369K8C5</accession>
<comment type="caution">
    <text evidence="2">The sequence shown here is derived from an EMBL/GenBank/DDBJ whole genome shotgun (WGS) entry which is preliminary data.</text>
</comment>
<dbReference type="InParanoid" id="A0A369K8C5"/>
<dbReference type="EMBL" id="LUEZ02000010">
    <property type="protein sequence ID" value="RDB28915.1"/>
    <property type="molecule type" value="Genomic_DNA"/>
</dbReference>
<reference evidence="2" key="1">
    <citation type="submission" date="2018-04" db="EMBL/GenBank/DDBJ databases">
        <title>Whole genome sequencing of Hypsizygus marmoreus.</title>
        <authorList>
            <person name="Choi I.-G."/>
            <person name="Min B."/>
            <person name="Kim J.-G."/>
            <person name="Kim S."/>
            <person name="Oh Y.-L."/>
            <person name="Kong W.-S."/>
            <person name="Park H."/>
            <person name="Jeong J."/>
            <person name="Song E.-S."/>
        </authorList>
    </citation>
    <scope>NUCLEOTIDE SEQUENCE [LARGE SCALE GENOMIC DNA]</scope>
    <source>
        <strain evidence="2">51987-8</strain>
    </source>
</reference>